<proteinExistence type="predicted"/>
<evidence type="ECO:0000313" key="6">
    <source>
        <dbReference type="Proteomes" id="UP000236248"/>
    </source>
</evidence>
<name>A0A2K5ASX8_9ARCH</name>
<evidence type="ECO:0000256" key="1">
    <source>
        <dbReference type="ARBA" id="ARBA00022723"/>
    </source>
</evidence>
<dbReference type="GO" id="GO:0051499">
    <property type="term" value="F:D-aminoacyl-tRNA deacylase activity"/>
    <property type="evidence" value="ECO:0007669"/>
    <property type="project" value="InterPro"/>
</dbReference>
<dbReference type="InterPro" id="IPR018033">
    <property type="entry name" value="Deacylase_DtdA_archaea"/>
</dbReference>
<dbReference type="PANTHER" id="PTHR34667:SF1">
    <property type="entry name" value="D-AMINOACYL-TRNA DEACYLASE"/>
    <property type="match status" value="1"/>
</dbReference>
<dbReference type="GO" id="GO:0019478">
    <property type="term" value="P:D-amino acid catabolic process"/>
    <property type="evidence" value="ECO:0007669"/>
    <property type="project" value="InterPro"/>
</dbReference>
<dbReference type="GeneID" id="41595540"/>
<dbReference type="RefSeq" id="WP_103286678.1">
    <property type="nucleotide sequence ID" value="NZ_LT981265.1"/>
</dbReference>
<accession>A0A2K5ASX8</accession>
<dbReference type="Gene3D" id="3.40.50.10700">
    <property type="entry name" value="AF0625-like"/>
    <property type="match status" value="1"/>
</dbReference>
<evidence type="ECO:0000256" key="2">
    <source>
        <dbReference type="ARBA" id="ARBA00022801"/>
    </source>
</evidence>
<evidence type="ECO:0000256" key="4">
    <source>
        <dbReference type="ARBA" id="ARBA00033425"/>
    </source>
</evidence>
<gene>
    <name evidence="5" type="ORF">NCAV_1549</name>
</gene>
<evidence type="ECO:0000256" key="3">
    <source>
        <dbReference type="ARBA" id="ARBA00022833"/>
    </source>
</evidence>
<dbReference type="Proteomes" id="UP000236248">
    <property type="component" value="Chromosome NCAV"/>
</dbReference>
<dbReference type="InterPro" id="IPR007508">
    <property type="entry name" value="DtdA"/>
</dbReference>
<dbReference type="PANTHER" id="PTHR34667">
    <property type="entry name" value="D-AMINOACYL-TRNA DEACYLASE"/>
    <property type="match status" value="1"/>
</dbReference>
<dbReference type="KEGG" id="ncv:NCAV_1549"/>
<reference evidence="6" key="1">
    <citation type="submission" date="2018-01" db="EMBL/GenBank/DDBJ databases">
        <authorList>
            <person name="Kerou L M."/>
        </authorList>
    </citation>
    <scope>NUCLEOTIDE SEQUENCE [LARGE SCALE GENOMIC DNA]</scope>
    <source>
        <strain evidence="6">SCU2</strain>
    </source>
</reference>
<dbReference type="Pfam" id="PF04414">
    <property type="entry name" value="tRNA_deacylase"/>
    <property type="match status" value="1"/>
</dbReference>
<dbReference type="SUPFAM" id="SSF142535">
    <property type="entry name" value="AF0625-like"/>
    <property type="match status" value="1"/>
</dbReference>
<protein>
    <recommendedName>
        <fullName evidence="4">D-tyrosyl-tRNA(Tyr) deacylase</fullName>
    </recommendedName>
</protein>
<keyword evidence="3" id="KW-0862">Zinc</keyword>
<keyword evidence="2" id="KW-0378">Hydrolase</keyword>
<dbReference type="AlphaFoldDB" id="A0A2K5ASX8"/>
<sequence>MYPLLIASRDDICAMNMASYLITQCSMEVYNDGSNSSSRKIYSCPYFALMLIDGSVLEAEWIDQWLSSNSSNSNSKKHDSNDTNATMVIDVDCYIFLSRHRSKSNKPTLTCHSTGNFSHAVMGGNARELAYTYPSLQKCYMLNLYSNRGKVPNYDIVIEATHHGPTSLAKPVLFIEIGSSEREWSDMDAISVTCESLLSSIVNFKEYGRKVGIALGGTHYPEKFTNLLIDSDIALASVASKHNLKHVDELMLRQMIAKSIEPVRYIILDWKGLGSEKDRIVNLANSVEGMEVIRV</sequence>
<dbReference type="PIRSF" id="PIRSF016210">
    <property type="entry name" value="UCP016210"/>
    <property type="match status" value="1"/>
</dbReference>
<keyword evidence="1" id="KW-0479">Metal-binding</keyword>
<keyword evidence="6" id="KW-1185">Reference proteome</keyword>
<organism evidence="5 6">
    <name type="scientific">Candidatus Nitrosocaldus cavascurensis</name>
    <dbReference type="NCBI Taxonomy" id="2058097"/>
    <lineage>
        <taxon>Archaea</taxon>
        <taxon>Nitrososphaerota</taxon>
        <taxon>Nitrososphaeria</taxon>
        <taxon>Candidatus Nitrosocaldales</taxon>
        <taxon>Candidatus Nitrosocaldaceae</taxon>
        <taxon>Candidatus Nitrosocaldus</taxon>
    </lineage>
</organism>
<dbReference type="Gene3D" id="3.40.630.50">
    <property type="entry name" value="AF0625-like"/>
    <property type="match status" value="1"/>
</dbReference>
<dbReference type="EMBL" id="LT981265">
    <property type="protein sequence ID" value="SPC34714.1"/>
    <property type="molecule type" value="Genomic_DNA"/>
</dbReference>
<dbReference type="GO" id="GO:0046872">
    <property type="term" value="F:metal ion binding"/>
    <property type="evidence" value="ECO:0007669"/>
    <property type="project" value="UniProtKB-KW"/>
</dbReference>
<evidence type="ECO:0000313" key="5">
    <source>
        <dbReference type="EMBL" id="SPC34714.1"/>
    </source>
</evidence>